<dbReference type="Pfam" id="PF00857">
    <property type="entry name" value="Isochorismatase"/>
    <property type="match status" value="1"/>
</dbReference>
<dbReference type="RefSeq" id="WP_344494623.1">
    <property type="nucleotide sequence ID" value="NZ_BAAAUD010000026.1"/>
</dbReference>
<name>A0ABN3X8S0_9ACTN</name>
<dbReference type="Gene3D" id="3.40.50.850">
    <property type="entry name" value="Isochorismatase-like"/>
    <property type="match status" value="1"/>
</dbReference>
<accession>A0ABN3X8S0</accession>
<dbReference type="PANTHER" id="PTHR43540">
    <property type="entry name" value="PEROXYUREIDOACRYLATE/UREIDOACRYLATE AMIDOHYDROLASE-RELATED"/>
    <property type="match status" value="1"/>
</dbReference>
<evidence type="ECO:0000313" key="3">
    <source>
        <dbReference type="EMBL" id="GAA2939563.1"/>
    </source>
</evidence>
<protein>
    <recommendedName>
        <fullName evidence="2">Isochorismatase-like domain-containing protein</fullName>
    </recommendedName>
</protein>
<evidence type="ECO:0000313" key="4">
    <source>
        <dbReference type="Proteomes" id="UP001500403"/>
    </source>
</evidence>
<proteinExistence type="predicted"/>
<keyword evidence="4" id="KW-1185">Reference proteome</keyword>
<dbReference type="InterPro" id="IPR050272">
    <property type="entry name" value="Isochorismatase-like_hydrls"/>
</dbReference>
<organism evidence="3 4">
    <name type="scientific">Streptomyces enissocaesilis</name>
    <dbReference type="NCBI Taxonomy" id="332589"/>
    <lineage>
        <taxon>Bacteria</taxon>
        <taxon>Bacillati</taxon>
        <taxon>Actinomycetota</taxon>
        <taxon>Actinomycetes</taxon>
        <taxon>Kitasatosporales</taxon>
        <taxon>Streptomycetaceae</taxon>
        <taxon>Streptomyces</taxon>
        <taxon>Streptomyces rochei group</taxon>
    </lineage>
</organism>
<dbReference type="PRINTS" id="PR01398">
    <property type="entry name" value="ISCHRISMTASE"/>
</dbReference>
<dbReference type="InterPro" id="IPR036380">
    <property type="entry name" value="Isochorismatase-like_sf"/>
</dbReference>
<dbReference type="InterPro" id="IPR000868">
    <property type="entry name" value="Isochorismatase-like_dom"/>
</dbReference>
<dbReference type="SUPFAM" id="SSF52499">
    <property type="entry name" value="Isochorismatase-like hydrolases"/>
    <property type="match status" value="1"/>
</dbReference>
<sequence>MSLPAITPYPMPAPEELPANKVDWPLDPRRAALLIHDMQDYFLAPFTPGKPPLTELLTHIIALRQACARHAVPVVYSAQPGGQSPDQRGLLQDFWGDGIPDDPYSTRVTPALTPTENDIRLTKWRYSAFVRTDLADQLAAAGRDQLIISGIYAHIGCLTTACDAFMRDIQPFLIADAVADFTPAHHTDALTYAAQRCATVTTTHSVLTQFAQRPVDRS</sequence>
<dbReference type="EMBL" id="BAAAUD010000026">
    <property type="protein sequence ID" value="GAA2939563.1"/>
    <property type="molecule type" value="Genomic_DNA"/>
</dbReference>
<comment type="caution">
    <text evidence="3">The sequence shown here is derived from an EMBL/GenBank/DDBJ whole genome shotgun (WGS) entry which is preliminary data.</text>
</comment>
<dbReference type="InterPro" id="IPR016291">
    <property type="entry name" value="Isochorismatase"/>
</dbReference>
<feature type="domain" description="Isochorismatase-like" evidence="2">
    <location>
        <begin position="31"/>
        <end position="204"/>
    </location>
</feature>
<gene>
    <name evidence="3" type="ORF">GCM10010446_26180</name>
</gene>
<dbReference type="PIRSF" id="PIRSF001111">
    <property type="entry name" value="Isochorismatase"/>
    <property type="match status" value="1"/>
</dbReference>
<keyword evidence="1" id="KW-0378">Hydrolase</keyword>
<dbReference type="Proteomes" id="UP001500403">
    <property type="component" value="Unassembled WGS sequence"/>
</dbReference>
<reference evidence="3 4" key="1">
    <citation type="journal article" date="2019" name="Int. J. Syst. Evol. Microbiol.">
        <title>The Global Catalogue of Microorganisms (GCM) 10K type strain sequencing project: providing services to taxonomists for standard genome sequencing and annotation.</title>
        <authorList>
            <consortium name="The Broad Institute Genomics Platform"/>
            <consortium name="The Broad Institute Genome Sequencing Center for Infectious Disease"/>
            <person name="Wu L."/>
            <person name="Ma J."/>
        </authorList>
    </citation>
    <scope>NUCLEOTIDE SEQUENCE [LARGE SCALE GENOMIC DNA]</scope>
    <source>
        <strain evidence="3 4">JCM 9088</strain>
    </source>
</reference>
<evidence type="ECO:0000259" key="2">
    <source>
        <dbReference type="Pfam" id="PF00857"/>
    </source>
</evidence>
<dbReference type="PANTHER" id="PTHR43540:SF3">
    <property type="entry name" value="ENTEROBACTIN SYNTHASE COMPONENT B"/>
    <property type="match status" value="1"/>
</dbReference>
<evidence type="ECO:0000256" key="1">
    <source>
        <dbReference type="ARBA" id="ARBA00022801"/>
    </source>
</evidence>